<keyword evidence="2" id="KW-1185">Reference proteome</keyword>
<dbReference type="GeneID" id="60326339"/>
<sequence length="119" mass="13714">MAAEKMQLHRIDRSTGRNRRNHCLCRNRKGGSEMIEAYPVEQVADKYLPHMKDRVRWMKRRLKKGEIPGKQLSRSVWVMTDAHIEQWLSGGPSVAHQEPVEPVSLADGLSARSRRRLAS</sequence>
<reference evidence="1 2" key="1">
    <citation type="submission" date="2018-04" db="EMBL/GenBank/DDBJ databases">
        <authorList>
            <person name="Kang A.K."/>
            <person name="Dalia R."/>
            <person name="Little J.L."/>
            <person name="Gurney S.M."/>
            <person name="Garlena R.A."/>
            <person name="Russell D.A."/>
            <person name="Pope W.H."/>
            <person name="Jacobs-Sera D."/>
            <person name="Hatfull G.F."/>
        </authorList>
    </citation>
    <scope>NUCLEOTIDE SEQUENCE [LARGE SCALE GENOMIC DNA]</scope>
</reference>
<evidence type="ECO:0000313" key="2">
    <source>
        <dbReference type="Proteomes" id="UP000246262"/>
    </source>
</evidence>
<proteinExistence type="predicted"/>
<name>A0A2U8UMQ2_9CAUD</name>
<dbReference type="Proteomes" id="UP000246262">
    <property type="component" value="Segment"/>
</dbReference>
<gene>
    <name evidence="1" type="primary">54</name>
    <name evidence="1" type="ORF">SEA_BOBAPHETT_54</name>
</gene>
<dbReference type="KEGG" id="vg:60326339"/>
<dbReference type="RefSeq" id="YP_009954842.1">
    <property type="nucleotide sequence ID" value="NC_051636.1"/>
</dbReference>
<evidence type="ECO:0000313" key="1">
    <source>
        <dbReference type="EMBL" id="AWN04870.1"/>
    </source>
</evidence>
<protein>
    <submittedName>
        <fullName evidence="1">Helix-turn-helix DNA-binding domain protein</fullName>
    </submittedName>
</protein>
<organism evidence="1 2">
    <name type="scientific">Mycobacterium phage BobaPhett</name>
    <dbReference type="NCBI Taxonomy" id="2182393"/>
    <lineage>
        <taxon>Viruses</taxon>
        <taxon>Duplodnaviria</taxon>
        <taxon>Heunggongvirae</taxon>
        <taxon>Uroviricota</taxon>
        <taxon>Caudoviricetes</taxon>
        <taxon>Gracegardnervirinae</taxon>
        <taxon>Cheoctovirus</taxon>
        <taxon>Cheoctovirus bobaphett</taxon>
    </lineage>
</organism>
<accession>A0A2U8UMQ2</accession>
<dbReference type="EMBL" id="MH155865">
    <property type="protein sequence ID" value="AWN04870.1"/>
    <property type="molecule type" value="Genomic_DNA"/>
</dbReference>
<dbReference type="GO" id="GO:0003677">
    <property type="term" value="F:DNA binding"/>
    <property type="evidence" value="ECO:0007669"/>
    <property type="project" value="UniProtKB-KW"/>
</dbReference>
<keyword evidence="1" id="KW-0238">DNA-binding</keyword>